<dbReference type="Proteomes" id="UP000054166">
    <property type="component" value="Unassembled WGS sequence"/>
</dbReference>
<evidence type="ECO:0000313" key="2">
    <source>
        <dbReference type="Proteomes" id="UP000054166"/>
    </source>
</evidence>
<protein>
    <submittedName>
        <fullName evidence="1">Uncharacterized protein</fullName>
    </submittedName>
</protein>
<organism evidence="1 2">
    <name type="scientific">Piloderma croceum (strain F 1598)</name>
    <dbReference type="NCBI Taxonomy" id="765440"/>
    <lineage>
        <taxon>Eukaryota</taxon>
        <taxon>Fungi</taxon>
        <taxon>Dikarya</taxon>
        <taxon>Basidiomycota</taxon>
        <taxon>Agaricomycotina</taxon>
        <taxon>Agaricomycetes</taxon>
        <taxon>Agaricomycetidae</taxon>
        <taxon>Atheliales</taxon>
        <taxon>Atheliaceae</taxon>
        <taxon>Piloderma</taxon>
    </lineage>
</organism>
<proteinExistence type="predicted"/>
<reference evidence="1 2" key="1">
    <citation type="submission" date="2014-04" db="EMBL/GenBank/DDBJ databases">
        <authorList>
            <consortium name="DOE Joint Genome Institute"/>
            <person name="Kuo A."/>
            <person name="Tarkka M."/>
            <person name="Buscot F."/>
            <person name="Kohler A."/>
            <person name="Nagy L.G."/>
            <person name="Floudas D."/>
            <person name="Copeland A."/>
            <person name="Barry K.W."/>
            <person name="Cichocki N."/>
            <person name="Veneault-Fourrey C."/>
            <person name="LaButti K."/>
            <person name="Lindquist E.A."/>
            <person name="Lipzen A."/>
            <person name="Lundell T."/>
            <person name="Morin E."/>
            <person name="Murat C."/>
            <person name="Sun H."/>
            <person name="Tunlid A."/>
            <person name="Henrissat B."/>
            <person name="Grigoriev I.V."/>
            <person name="Hibbett D.S."/>
            <person name="Martin F."/>
            <person name="Nordberg H.P."/>
            <person name="Cantor M.N."/>
            <person name="Hua S.X."/>
        </authorList>
    </citation>
    <scope>NUCLEOTIDE SEQUENCE [LARGE SCALE GENOMIC DNA]</scope>
    <source>
        <strain evidence="1 2">F 1598</strain>
    </source>
</reference>
<sequence>MPLSNNWYRARRTQRPSELSLRGDDIAGLHKKGQAEAGQSEFRQSDFKLIGITYTGRVA</sequence>
<gene>
    <name evidence="1" type="ORF">PILCRDRAFT_819507</name>
</gene>
<evidence type="ECO:0000313" key="1">
    <source>
        <dbReference type="EMBL" id="KIM83263.1"/>
    </source>
</evidence>
<dbReference type="InParanoid" id="A0A0C3BAE9"/>
<reference evidence="2" key="2">
    <citation type="submission" date="2015-01" db="EMBL/GenBank/DDBJ databases">
        <title>Evolutionary Origins and Diversification of the Mycorrhizal Mutualists.</title>
        <authorList>
            <consortium name="DOE Joint Genome Institute"/>
            <consortium name="Mycorrhizal Genomics Consortium"/>
            <person name="Kohler A."/>
            <person name="Kuo A."/>
            <person name="Nagy L.G."/>
            <person name="Floudas D."/>
            <person name="Copeland A."/>
            <person name="Barry K.W."/>
            <person name="Cichocki N."/>
            <person name="Veneault-Fourrey C."/>
            <person name="LaButti K."/>
            <person name="Lindquist E.A."/>
            <person name="Lipzen A."/>
            <person name="Lundell T."/>
            <person name="Morin E."/>
            <person name="Murat C."/>
            <person name="Riley R."/>
            <person name="Ohm R."/>
            <person name="Sun H."/>
            <person name="Tunlid A."/>
            <person name="Henrissat B."/>
            <person name="Grigoriev I.V."/>
            <person name="Hibbett D.S."/>
            <person name="Martin F."/>
        </authorList>
    </citation>
    <scope>NUCLEOTIDE SEQUENCE [LARGE SCALE GENOMIC DNA]</scope>
    <source>
        <strain evidence="2">F 1598</strain>
    </source>
</reference>
<dbReference type="HOGENOM" id="CLU_2961643_0_0_1"/>
<dbReference type="EMBL" id="KN832991">
    <property type="protein sequence ID" value="KIM83263.1"/>
    <property type="molecule type" value="Genomic_DNA"/>
</dbReference>
<name>A0A0C3BAE9_PILCF</name>
<keyword evidence="2" id="KW-1185">Reference proteome</keyword>
<dbReference type="AlphaFoldDB" id="A0A0C3BAE9"/>
<accession>A0A0C3BAE9</accession>